<evidence type="ECO:0000313" key="1">
    <source>
        <dbReference type="EMBL" id="CAG8575553.1"/>
    </source>
</evidence>
<sequence length="211" mass="23947">MWLAITTLTRNSKPISANIDEKIDLISILTIFNEKKEEDIVDLDEELEIITTADGNKSSLDTLLNSSLIAMLLDLTEEYNLLNTKNETVTNLQAEEQNESQMNLFSIMFRLDTTLTSHKNKIDKYLKIDQVPVATDPFNWWKGIQQKLLTLAGLACKYLAMPATSTPSEWLFSSASNLMTSKHTSINTNLFEKILFLKQNINILGTIFESH</sequence>
<comment type="caution">
    <text evidence="1">The sequence shown here is derived from an EMBL/GenBank/DDBJ whole genome shotgun (WGS) entry which is preliminary data.</text>
</comment>
<organism evidence="1 2">
    <name type="scientific">Cetraspora pellucida</name>
    <dbReference type="NCBI Taxonomy" id="1433469"/>
    <lineage>
        <taxon>Eukaryota</taxon>
        <taxon>Fungi</taxon>
        <taxon>Fungi incertae sedis</taxon>
        <taxon>Mucoromycota</taxon>
        <taxon>Glomeromycotina</taxon>
        <taxon>Glomeromycetes</taxon>
        <taxon>Diversisporales</taxon>
        <taxon>Gigasporaceae</taxon>
        <taxon>Cetraspora</taxon>
    </lineage>
</organism>
<accession>A0ACA9M819</accession>
<evidence type="ECO:0000313" key="2">
    <source>
        <dbReference type="Proteomes" id="UP000789366"/>
    </source>
</evidence>
<protein>
    <submittedName>
        <fullName evidence="1">12580_t:CDS:1</fullName>
    </submittedName>
</protein>
<name>A0ACA9M819_9GLOM</name>
<keyword evidence="2" id="KW-1185">Reference proteome</keyword>
<dbReference type="EMBL" id="CAJVPW010006991">
    <property type="protein sequence ID" value="CAG8575553.1"/>
    <property type="molecule type" value="Genomic_DNA"/>
</dbReference>
<gene>
    <name evidence="1" type="ORF">SPELUC_LOCUS6160</name>
</gene>
<proteinExistence type="predicted"/>
<reference evidence="1" key="1">
    <citation type="submission" date="2021-06" db="EMBL/GenBank/DDBJ databases">
        <authorList>
            <person name="Kallberg Y."/>
            <person name="Tangrot J."/>
            <person name="Rosling A."/>
        </authorList>
    </citation>
    <scope>NUCLEOTIDE SEQUENCE</scope>
    <source>
        <strain evidence="1">28 12/20/2015</strain>
    </source>
</reference>
<dbReference type="Proteomes" id="UP000789366">
    <property type="component" value="Unassembled WGS sequence"/>
</dbReference>